<sequence length="182" mass="20051">MRERYVHGCHLSLPSLAYIVHWQSLSIQFQRLCRSDYVPKLWQRRRMKALRASLRDNQIATTFVAFICAFLMLQGMLSGFTRSAMAGSEYENVFGVICSTAGAGHLQANEDDHKTPSKSGDCPCASLCRLASSALQVALTPTQASFQEPIRSTGLVRYSVISAASSPQLSFYSEARAPPPIS</sequence>
<evidence type="ECO:0000313" key="3">
    <source>
        <dbReference type="Proteomes" id="UP000312784"/>
    </source>
</evidence>
<dbReference type="Proteomes" id="UP000312784">
    <property type="component" value="Unassembled WGS sequence"/>
</dbReference>
<proteinExistence type="predicted"/>
<evidence type="ECO:0000256" key="1">
    <source>
        <dbReference type="SAM" id="Phobius"/>
    </source>
</evidence>
<keyword evidence="1" id="KW-1133">Transmembrane helix</keyword>
<gene>
    <name evidence="2" type="ORF">FIC94_18090</name>
</gene>
<protein>
    <submittedName>
        <fullName evidence="2">DUF2946 domain-containing protein</fullName>
    </submittedName>
</protein>
<dbReference type="EMBL" id="VEWL01000013">
    <property type="protein sequence ID" value="TNV11905.1"/>
    <property type="molecule type" value="Genomic_DNA"/>
</dbReference>
<keyword evidence="3" id="KW-1185">Reference proteome</keyword>
<keyword evidence="1" id="KW-0472">Membrane</keyword>
<keyword evidence="1" id="KW-0812">Transmembrane</keyword>
<dbReference type="Pfam" id="PF11162">
    <property type="entry name" value="DUF2946"/>
    <property type="match status" value="1"/>
</dbReference>
<name>A0ABY2Y1B3_9HYPH</name>
<dbReference type="InterPro" id="IPR021333">
    <property type="entry name" value="DUF2946"/>
</dbReference>
<reference evidence="2 3" key="1">
    <citation type="submission" date="2019-06" db="EMBL/GenBank/DDBJ databases">
        <title>Ochrobactrum cricket sp.nov., isolated from the insect Teleogryllus occipitalis living in deserted cropland.</title>
        <authorList>
            <person name="Hu M."/>
        </authorList>
    </citation>
    <scope>NUCLEOTIDE SEQUENCE [LARGE SCALE GENOMIC DNA]</scope>
    <source>
        <strain evidence="2 3">LCB8</strain>
    </source>
</reference>
<evidence type="ECO:0000313" key="2">
    <source>
        <dbReference type="EMBL" id="TNV11905.1"/>
    </source>
</evidence>
<accession>A0ABY2Y1B3</accession>
<comment type="caution">
    <text evidence="2">The sequence shown here is derived from an EMBL/GenBank/DDBJ whole genome shotgun (WGS) entry which is preliminary data.</text>
</comment>
<feature type="transmembrane region" description="Helical" evidence="1">
    <location>
        <begin position="59"/>
        <end position="80"/>
    </location>
</feature>
<organism evidence="2 3">
    <name type="scientific">Ochrobactrum teleogrylli</name>
    <dbReference type="NCBI Taxonomy" id="2479765"/>
    <lineage>
        <taxon>Bacteria</taxon>
        <taxon>Pseudomonadati</taxon>
        <taxon>Pseudomonadota</taxon>
        <taxon>Alphaproteobacteria</taxon>
        <taxon>Hyphomicrobiales</taxon>
        <taxon>Brucellaceae</taxon>
        <taxon>Brucella/Ochrobactrum group</taxon>
        <taxon>Ochrobactrum</taxon>
    </lineage>
</organism>